<dbReference type="GO" id="GO:0006352">
    <property type="term" value="P:DNA-templated transcription initiation"/>
    <property type="evidence" value="ECO:0007669"/>
    <property type="project" value="InterPro"/>
</dbReference>
<dbReference type="InterPro" id="IPR013325">
    <property type="entry name" value="RNA_pol_sigma_r2"/>
</dbReference>
<dbReference type="Gene3D" id="1.10.10.10">
    <property type="entry name" value="Winged helix-like DNA-binding domain superfamily/Winged helix DNA-binding domain"/>
    <property type="match status" value="1"/>
</dbReference>
<comment type="similarity">
    <text evidence="1">Belongs to the sigma-70 factor family. ECF subfamily.</text>
</comment>
<keyword evidence="3" id="KW-0731">Sigma factor</keyword>
<dbReference type="OrthoDB" id="9782703at2"/>
<sequence>MVNELLFKRAVNGDKESFIKLIEPIKANLYKVAFVYLKNEDDALDCIHEAIIKAIKSINTLKEPQYFNTWITRITINVCKDYIRKNNRVVLVDIKHYENDLFTEDNQSDVKEDINNALNKLSESERELIVMRYLEDKSLKDIAFKTNKPLGTVKSKINRTLKKLRVYMGEA</sequence>
<dbReference type="InterPro" id="IPR014284">
    <property type="entry name" value="RNA_pol_sigma-70_dom"/>
</dbReference>
<evidence type="ECO:0000256" key="1">
    <source>
        <dbReference type="ARBA" id="ARBA00010641"/>
    </source>
</evidence>
<dbReference type="CDD" id="cd06171">
    <property type="entry name" value="Sigma70_r4"/>
    <property type="match status" value="1"/>
</dbReference>
<dbReference type="STRING" id="545697.HMPREF0216_03081"/>
<keyword evidence="4" id="KW-0804">Transcription</keyword>
<feature type="domain" description="RNA polymerase sigma-70 region 2" evidence="5">
    <location>
        <begin position="23"/>
        <end position="88"/>
    </location>
</feature>
<protein>
    <submittedName>
        <fullName evidence="7">RNA polymerase sigma-70 factor family</fullName>
    </submittedName>
</protein>
<evidence type="ECO:0000313" key="8">
    <source>
        <dbReference type="Proteomes" id="UP000010420"/>
    </source>
</evidence>
<dbReference type="InterPro" id="IPR007627">
    <property type="entry name" value="RNA_pol_sigma70_r2"/>
</dbReference>
<organism evidence="7 8">
    <name type="scientific">Clostridium celatum DSM 1785</name>
    <dbReference type="NCBI Taxonomy" id="545697"/>
    <lineage>
        <taxon>Bacteria</taxon>
        <taxon>Bacillati</taxon>
        <taxon>Bacillota</taxon>
        <taxon>Clostridia</taxon>
        <taxon>Eubacteriales</taxon>
        <taxon>Clostridiaceae</taxon>
        <taxon>Clostridium</taxon>
    </lineage>
</organism>
<dbReference type="Pfam" id="PF04542">
    <property type="entry name" value="Sigma70_r2"/>
    <property type="match status" value="1"/>
</dbReference>
<dbReference type="AlphaFoldDB" id="L1Q5A8"/>
<evidence type="ECO:0000259" key="5">
    <source>
        <dbReference type="Pfam" id="PF04542"/>
    </source>
</evidence>
<dbReference type="Gene3D" id="1.10.1740.10">
    <property type="match status" value="1"/>
</dbReference>
<dbReference type="PANTHER" id="PTHR43133:SF51">
    <property type="entry name" value="RNA POLYMERASE SIGMA FACTOR"/>
    <property type="match status" value="1"/>
</dbReference>
<dbReference type="EMBL" id="AMEZ01000118">
    <property type="protein sequence ID" value="EKY22885.1"/>
    <property type="molecule type" value="Genomic_DNA"/>
</dbReference>
<evidence type="ECO:0000313" key="7">
    <source>
        <dbReference type="EMBL" id="EKY22885.1"/>
    </source>
</evidence>
<name>L1Q5A8_9CLOT</name>
<proteinExistence type="inferred from homology"/>
<evidence type="ECO:0000256" key="3">
    <source>
        <dbReference type="ARBA" id="ARBA00023082"/>
    </source>
</evidence>
<feature type="domain" description="RNA polymerase sigma factor 70 region 4 type 2" evidence="6">
    <location>
        <begin position="112"/>
        <end position="164"/>
    </location>
</feature>
<dbReference type="PATRIC" id="fig|545697.3.peg.3018"/>
<dbReference type="GO" id="GO:0003677">
    <property type="term" value="F:DNA binding"/>
    <property type="evidence" value="ECO:0007669"/>
    <property type="project" value="InterPro"/>
</dbReference>
<evidence type="ECO:0000256" key="2">
    <source>
        <dbReference type="ARBA" id="ARBA00023015"/>
    </source>
</evidence>
<dbReference type="NCBIfam" id="TIGR02937">
    <property type="entry name" value="sigma70-ECF"/>
    <property type="match status" value="1"/>
</dbReference>
<dbReference type="HOGENOM" id="CLU_047691_3_1_9"/>
<accession>L1Q5A8</accession>
<evidence type="ECO:0000259" key="6">
    <source>
        <dbReference type="Pfam" id="PF08281"/>
    </source>
</evidence>
<dbReference type="Proteomes" id="UP000010420">
    <property type="component" value="Unassembled WGS sequence"/>
</dbReference>
<dbReference type="eggNOG" id="COG1595">
    <property type="taxonomic scope" value="Bacteria"/>
</dbReference>
<dbReference type="PANTHER" id="PTHR43133">
    <property type="entry name" value="RNA POLYMERASE ECF-TYPE SIGMA FACTO"/>
    <property type="match status" value="1"/>
</dbReference>
<gene>
    <name evidence="7" type="ORF">HMPREF0216_03081</name>
</gene>
<evidence type="ECO:0000256" key="4">
    <source>
        <dbReference type="ARBA" id="ARBA00023163"/>
    </source>
</evidence>
<dbReference type="SUPFAM" id="SSF88946">
    <property type="entry name" value="Sigma2 domain of RNA polymerase sigma factors"/>
    <property type="match status" value="1"/>
</dbReference>
<dbReference type="InterPro" id="IPR036388">
    <property type="entry name" value="WH-like_DNA-bd_sf"/>
</dbReference>
<reference evidence="7 8" key="1">
    <citation type="submission" date="2012-05" db="EMBL/GenBank/DDBJ databases">
        <authorList>
            <person name="Weinstock G."/>
            <person name="Sodergren E."/>
            <person name="Lobos E.A."/>
            <person name="Fulton L."/>
            <person name="Fulton R."/>
            <person name="Courtney L."/>
            <person name="Fronick C."/>
            <person name="O'Laughlin M."/>
            <person name="Godfrey J."/>
            <person name="Wilson R.M."/>
            <person name="Miner T."/>
            <person name="Farmer C."/>
            <person name="Delehaunty K."/>
            <person name="Cordes M."/>
            <person name="Minx P."/>
            <person name="Tomlinson C."/>
            <person name="Chen J."/>
            <person name="Wollam A."/>
            <person name="Pepin K.H."/>
            <person name="Bhonagiri V."/>
            <person name="Zhang X."/>
            <person name="Suruliraj S."/>
            <person name="Warren W."/>
            <person name="Mitreva M."/>
            <person name="Mardis E.R."/>
            <person name="Wilson R.K."/>
        </authorList>
    </citation>
    <scope>NUCLEOTIDE SEQUENCE [LARGE SCALE GENOMIC DNA]</scope>
    <source>
        <strain evidence="7 8">DSM 1785</strain>
    </source>
</reference>
<dbReference type="InterPro" id="IPR039425">
    <property type="entry name" value="RNA_pol_sigma-70-like"/>
</dbReference>
<dbReference type="Pfam" id="PF08281">
    <property type="entry name" value="Sigma70_r4_2"/>
    <property type="match status" value="1"/>
</dbReference>
<dbReference type="GO" id="GO:0016987">
    <property type="term" value="F:sigma factor activity"/>
    <property type="evidence" value="ECO:0007669"/>
    <property type="project" value="UniProtKB-KW"/>
</dbReference>
<dbReference type="RefSeq" id="WP_005215626.1">
    <property type="nucleotide sequence ID" value="NZ_KB291704.1"/>
</dbReference>
<dbReference type="SUPFAM" id="SSF88659">
    <property type="entry name" value="Sigma3 and sigma4 domains of RNA polymerase sigma factors"/>
    <property type="match status" value="1"/>
</dbReference>
<comment type="caution">
    <text evidence="7">The sequence shown here is derived from an EMBL/GenBank/DDBJ whole genome shotgun (WGS) entry which is preliminary data.</text>
</comment>
<dbReference type="InterPro" id="IPR013324">
    <property type="entry name" value="RNA_pol_sigma_r3/r4-like"/>
</dbReference>
<dbReference type="InterPro" id="IPR013249">
    <property type="entry name" value="RNA_pol_sigma70_r4_t2"/>
</dbReference>
<keyword evidence="8" id="KW-1185">Reference proteome</keyword>
<keyword evidence="2" id="KW-0805">Transcription regulation</keyword>